<dbReference type="Gene3D" id="1.20.140.10">
    <property type="entry name" value="Butyryl-CoA Dehydrogenase, subunit A, domain 3"/>
    <property type="match status" value="1"/>
</dbReference>
<organism evidence="10 11">
    <name type="scientific">Actimicrobium antarcticum</name>
    <dbReference type="NCBI Taxonomy" id="1051899"/>
    <lineage>
        <taxon>Bacteria</taxon>
        <taxon>Pseudomonadati</taxon>
        <taxon>Pseudomonadota</taxon>
        <taxon>Betaproteobacteria</taxon>
        <taxon>Burkholderiales</taxon>
        <taxon>Oxalobacteraceae</taxon>
        <taxon>Actimicrobium</taxon>
    </lineage>
</organism>
<feature type="domain" description="Acyl-CoA oxidase/dehydrogenase middle" evidence="8">
    <location>
        <begin position="138"/>
        <end position="239"/>
    </location>
</feature>
<dbReference type="Pfam" id="PF02770">
    <property type="entry name" value="Acyl-CoA_dh_M"/>
    <property type="match status" value="1"/>
</dbReference>
<dbReference type="InterPro" id="IPR046373">
    <property type="entry name" value="Acyl-CoA_Oxase/DH_mid-dom_sf"/>
</dbReference>
<proteinExistence type="inferred from homology"/>
<dbReference type="InterPro" id="IPR006091">
    <property type="entry name" value="Acyl-CoA_Oxase/DH_mid-dom"/>
</dbReference>
<evidence type="ECO:0000256" key="1">
    <source>
        <dbReference type="ARBA" id="ARBA00001974"/>
    </source>
</evidence>
<dbReference type="InterPro" id="IPR009100">
    <property type="entry name" value="AcylCoA_DH/oxidase_NM_dom_sf"/>
</dbReference>
<evidence type="ECO:0000256" key="6">
    <source>
        <dbReference type="ARBA" id="ARBA00023002"/>
    </source>
</evidence>
<dbReference type="Proteomes" id="UP001501353">
    <property type="component" value="Unassembled WGS sequence"/>
</dbReference>
<dbReference type="InterPro" id="IPR036250">
    <property type="entry name" value="AcylCo_DH-like_C"/>
</dbReference>
<dbReference type="PANTHER" id="PTHR48083">
    <property type="entry name" value="MEDIUM-CHAIN SPECIFIC ACYL-COA DEHYDROGENASE, MITOCHONDRIAL-RELATED"/>
    <property type="match status" value="1"/>
</dbReference>
<dbReference type="InterPro" id="IPR050741">
    <property type="entry name" value="Acyl-CoA_dehydrogenase"/>
</dbReference>
<comment type="similarity">
    <text evidence="2">Belongs to the acyl-CoA dehydrogenase family.</text>
</comment>
<reference evidence="11" key="1">
    <citation type="journal article" date="2019" name="Int. J. Syst. Evol. Microbiol.">
        <title>The Global Catalogue of Microorganisms (GCM) 10K type strain sequencing project: providing services to taxonomists for standard genome sequencing and annotation.</title>
        <authorList>
            <consortium name="The Broad Institute Genomics Platform"/>
            <consortium name="The Broad Institute Genome Sequencing Center for Infectious Disease"/>
            <person name="Wu L."/>
            <person name="Ma J."/>
        </authorList>
    </citation>
    <scope>NUCLEOTIDE SEQUENCE [LARGE SCALE GENOMIC DNA]</scope>
    <source>
        <strain evidence="11">JCM 16673</strain>
    </source>
</reference>
<evidence type="ECO:0000259" key="8">
    <source>
        <dbReference type="Pfam" id="PF02770"/>
    </source>
</evidence>
<sequence length="420" mass="46911">MEFEYSDRCKTLQAQLLTFMDQHIYPNEKAYKQEIDRNGKEKGNRWLATELMETLKPLARAQGLWNLFLPKSDRAPEGLSNLDYAPLCEIMGRVSWAPEVFNCSAPDTGNMETIERYGVEAHKREWLEPLLRGEIRSAFAMTEPGVASSDATNIETRIERDGDEYVINGHKWWISGAGDPRCAIYILMGKTDPDAARHAQQSMILVPASTKGVTVVRPLPVFGYDDAPHGHCEIRFENVRVPVSNILLGEGRGFEIAQGRLGPGRIHHCMRAIGVAERALELMCKRLDQRVAFGKKISEQGVWRERIAESRIQIDSARLLTLKAAYMMDTVGNKHAKAEIAMIKVLAPTVAQQVLDWAIQAHGAGGVSDDFPLASMWAGNRTLRLADGPDEVHRNAIAKLELSKYIALPGEDLELPITRS</sequence>
<feature type="domain" description="Acyl-CoA dehydrogenase/oxidase N-terminal" evidence="9">
    <location>
        <begin position="11"/>
        <end position="134"/>
    </location>
</feature>
<comment type="cofactor">
    <cofactor evidence="1">
        <name>FAD</name>
        <dbReference type="ChEBI" id="CHEBI:57692"/>
    </cofactor>
</comment>
<evidence type="ECO:0000313" key="10">
    <source>
        <dbReference type="EMBL" id="GAA4029373.1"/>
    </source>
</evidence>
<evidence type="ECO:0000256" key="3">
    <source>
        <dbReference type="ARBA" id="ARBA00011738"/>
    </source>
</evidence>
<dbReference type="Pfam" id="PF02771">
    <property type="entry name" value="Acyl-CoA_dh_N"/>
    <property type="match status" value="1"/>
</dbReference>
<protein>
    <submittedName>
        <fullName evidence="10">Acyl-CoA dehydrogenase family protein</fullName>
    </submittedName>
</protein>
<keyword evidence="11" id="KW-1185">Reference proteome</keyword>
<accession>A0ABP7TQ61</accession>
<evidence type="ECO:0000259" key="9">
    <source>
        <dbReference type="Pfam" id="PF02771"/>
    </source>
</evidence>
<comment type="subunit">
    <text evidence="3">Homodimer.</text>
</comment>
<dbReference type="RefSeq" id="WP_344764260.1">
    <property type="nucleotide sequence ID" value="NZ_BAAAZE010000012.1"/>
</dbReference>
<gene>
    <name evidence="10" type="ORF">GCM10022212_29420</name>
</gene>
<dbReference type="InterPro" id="IPR037069">
    <property type="entry name" value="AcylCoA_DH/ox_N_sf"/>
</dbReference>
<dbReference type="SUPFAM" id="SSF47203">
    <property type="entry name" value="Acyl-CoA dehydrogenase C-terminal domain-like"/>
    <property type="match status" value="1"/>
</dbReference>
<keyword evidence="6" id="KW-0560">Oxidoreductase</keyword>
<dbReference type="PANTHER" id="PTHR48083:SF13">
    <property type="entry name" value="ACYL-COA DEHYDROGENASE FAMILY MEMBER 11"/>
    <property type="match status" value="1"/>
</dbReference>
<evidence type="ECO:0000313" key="11">
    <source>
        <dbReference type="Proteomes" id="UP001501353"/>
    </source>
</evidence>
<dbReference type="Gene3D" id="1.10.540.10">
    <property type="entry name" value="Acyl-CoA dehydrogenase/oxidase, N-terminal domain"/>
    <property type="match status" value="1"/>
</dbReference>
<dbReference type="Pfam" id="PF00441">
    <property type="entry name" value="Acyl-CoA_dh_1"/>
    <property type="match status" value="1"/>
</dbReference>
<feature type="domain" description="Acyl-CoA dehydrogenase/oxidase C-terminal" evidence="7">
    <location>
        <begin position="251"/>
        <end position="399"/>
    </location>
</feature>
<evidence type="ECO:0000256" key="4">
    <source>
        <dbReference type="ARBA" id="ARBA00022630"/>
    </source>
</evidence>
<dbReference type="SUPFAM" id="SSF56645">
    <property type="entry name" value="Acyl-CoA dehydrogenase NM domain-like"/>
    <property type="match status" value="1"/>
</dbReference>
<dbReference type="InterPro" id="IPR009075">
    <property type="entry name" value="AcylCo_DH/oxidase_C"/>
</dbReference>
<dbReference type="InterPro" id="IPR013786">
    <property type="entry name" value="AcylCoA_DH/ox_N"/>
</dbReference>
<dbReference type="EMBL" id="BAAAZE010000012">
    <property type="protein sequence ID" value="GAA4029373.1"/>
    <property type="molecule type" value="Genomic_DNA"/>
</dbReference>
<dbReference type="Gene3D" id="2.40.110.10">
    <property type="entry name" value="Butyryl-CoA Dehydrogenase, subunit A, domain 2"/>
    <property type="match status" value="1"/>
</dbReference>
<evidence type="ECO:0000256" key="2">
    <source>
        <dbReference type="ARBA" id="ARBA00009347"/>
    </source>
</evidence>
<evidence type="ECO:0000256" key="5">
    <source>
        <dbReference type="ARBA" id="ARBA00022827"/>
    </source>
</evidence>
<comment type="caution">
    <text evidence="10">The sequence shown here is derived from an EMBL/GenBank/DDBJ whole genome shotgun (WGS) entry which is preliminary data.</text>
</comment>
<name>A0ABP7TQ61_9BURK</name>
<keyword evidence="5" id="KW-0274">FAD</keyword>
<evidence type="ECO:0000259" key="7">
    <source>
        <dbReference type="Pfam" id="PF00441"/>
    </source>
</evidence>
<keyword evidence="4" id="KW-0285">Flavoprotein</keyword>